<dbReference type="PANTHER" id="PTHR37937">
    <property type="entry name" value="CONJUGATIVE TRANSFER: DNA TRANSPORT"/>
    <property type="match status" value="1"/>
</dbReference>
<feature type="compositionally biased region" description="Low complexity" evidence="6">
    <location>
        <begin position="486"/>
        <end position="503"/>
    </location>
</feature>
<evidence type="ECO:0000256" key="5">
    <source>
        <dbReference type="ARBA" id="ARBA00023136"/>
    </source>
</evidence>
<dbReference type="AlphaFoldDB" id="A0A6N7L525"/>
<accession>A0A6N7L525</accession>
<organism evidence="8 9">
    <name type="scientific">Streptomyces kaniharaensis</name>
    <dbReference type="NCBI Taxonomy" id="212423"/>
    <lineage>
        <taxon>Bacteria</taxon>
        <taxon>Bacillati</taxon>
        <taxon>Actinomycetota</taxon>
        <taxon>Actinomycetes</taxon>
        <taxon>Kitasatosporales</taxon>
        <taxon>Streptomycetaceae</taxon>
        <taxon>Streptomyces</taxon>
    </lineage>
</organism>
<evidence type="ECO:0000256" key="3">
    <source>
        <dbReference type="ARBA" id="ARBA00022692"/>
    </source>
</evidence>
<evidence type="ECO:0000256" key="2">
    <source>
        <dbReference type="ARBA" id="ARBA00022475"/>
    </source>
</evidence>
<dbReference type="EMBL" id="WBOF01000010">
    <property type="protein sequence ID" value="MQS18047.1"/>
    <property type="molecule type" value="Genomic_DNA"/>
</dbReference>
<evidence type="ECO:0000256" key="6">
    <source>
        <dbReference type="SAM" id="MobiDB-lite"/>
    </source>
</evidence>
<dbReference type="OrthoDB" id="226701at2"/>
<dbReference type="Pfam" id="PF12696">
    <property type="entry name" value="TraG-D_C"/>
    <property type="match status" value="1"/>
</dbReference>
<keyword evidence="2" id="KW-1003">Cell membrane</keyword>
<dbReference type="InterPro" id="IPR027417">
    <property type="entry name" value="P-loop_NTPase"/>
</dbReference>
<feature type="compositionally biased region" description="Pro residues" evidence="6">
    <location>
        <begin position="459"/>
        <end position="468"/>
    </location>
</feature>
<sequence>MEEAVYIACEDTVLIFAPPRAGKSAWLGGQLIDAAGAVVATSTRADLYKLTHVLRRRDGRPVWVFNSDLEGVPNTIKWNPVRGCENPTIAIRRAGYMLSASAKGEAMANQSFWDSHSFTLLRNLMMAAALKGGTLLDVARWVSDPNNGEPLRIMKGNAHRVPQLWIDSLEQEMNAPDKTAAGVYMSLAPTLDFMSVPTVAQIVLPAPGEPEFSPYELLATQGTLYLMGEDRDRGSIAPLYSCLVAEVYEESKEWAKRAGGRLDPYIRFILDEAAIICPLPIHRWTSDAGGWNIHMEISAQSRSQLDERWGRTAAQTIYNNCNKLVLGGLTVPSDLEDLSMLVGDADQTVVSVSKDKDGKPTESHSIRRIRIMPPKDIREMKVGNGLYLHRAVAPIKVTYLPTWKRKDVKESLREEKKALKLQRKEQKLAAKQGTVDLVKQPVPVPAPVMPSAPPAMPVPTPAAPPVQQPAPAATVVFPPPLPNYSPEIPAQQPAAAPAEAPAEQPRRRAVGDGTLPW</sequence>
<reference evidence="8 9" key="1">
    <citation type="submission" date="2019-09" db="EMBL/GenBank/DDBJ databases">
        <title>Genome Sequences of Streptomyces kaniharaensis ATCC 21070.</title>
        <authorList>
            <person name="Zhu W."/>
            <person name="De Crecy-Lagard V."/>
            <person name="Richards N.G."/>
        </authorList>
    </citation>
    <scope>NUCLEOTIDE SEQUENCE [LARGE SCALE GENOMIC DNA]</scope>
    <source>
        <strain evidence="8 9">SF-557</strain>
    </source>
</reference>
<feature type="domain" description="TraD/TraG TraM recognition site" evidence="7">
    <location>
        <begin position="266"/>
        <end position="381"/>
    </location>
</feature>
<dbReference type="CDD" id="cd01127">
    <property type="entry name" value="TrwB_TraG_TraD_VirD4"/>
    <property type="match status" value="1"/>
</dbReference>
<proteinExistence type="predicted"/>
<keyword evidence="3" id="KW-0812">Transmembrane</keyword>
<keyword evidence="9" id="KW-1185">Reference proteome</keyword>
<protein>
    <submittedName>
        <fullName evidence="8">TraM recognition domain-containing protein</fullName>
    </submittedName>
</protein>
<name>A0A6N7L525_9ACTN</name>
<evidence type="ECO:0000256" key="4">
    <source>
        <dbReference type="ARBA" id="ARBA00022989"/>
    </source>
</evidence>
<evidence type="ECO:0000256" key="1">
    <source>
        <dbReference type="ARBA" id="ARBA00004651"/>
    </source>
</evidence>
<evidence type="ECO:0000313" key="9">
    <source>
        <dbReference type="Proteomes" id="UP000450000"/>
    </source>
</evidence>
<dbReference type="Gene3D" id="3.40.50.300">
    <property type="entry name" value="P-loop containing nucleotide triphosphate hydrolases"/>
    <property type="match status" value="1"/>
</dbReference>
<dbReference type="PANTHER" id="PTHR37937:SF1">
    <property type="entry name" value="CONJUGATIVE TRANSFER: DNA TRANSPORT"/>
    <property type="match status" value="1"/>
</dbReference>
<dbReference type="SUPFAM" id="SSF52540">
    <property type="entry name" value="P-loop containing nucleoside triphosphate hydrolases"/>
    <property type="match status" value="1"/>
</dbReference>
<gene>
    <name evidence="8" type="ORF">F7Q99_39135</name>
</gene>
<comment type="subcellular location">
    <subcellularLocation>
        <location evidence="1">Cell membrane</location>
        <topology evidence="1">Multi-pass membrane protein</topology>
    </subcellularLocation>
</comment>
<dbReference type="Proteomes" id="UP000450000">
    <property type="component" value="Unassembled WGS sequence"/>
</dbReference>
<dbReference type="GO" id="GO:0005886">
    <property type="term" value="C:plasma membrane"/>
    <property type="evidence" value="ECO:0007669"/>
    <property type="project" value="UniProtKB-SubCell"/>
</dbReference>
<dbReference type="InterPro" id="IPR051539">
    <property type="entry name" value="T4SS-coupling_protein"/>
</dbReference>
<evidence type="ECO:0000259" key="7">
    <source>
        <dbReference type="Pfam" id="PF12696"/>
    </source>
</evidence>
<dbReference type="InterPro" id="IPR032689">
    <property type="entry name" value="TraG-D_C"/>
</dbReference>
<keyword evidence="4" id="KW-1133">Transmembrane helix</keyword>
<evidence type="ECO:0000313" key="8">
    <source>
        <dbReference type="EMBL" id="MQS18047.1"/>
    </source>
</evidence>
<comment type="caution">
    <text evidence="8">The sequence shown here is derived from an EMBL/GenBank/DDBJ whole genome shotgun (WGS) entry which is preliminary data.</text>
</comment>
<feature type="region of interest" description="Disordered" evidence="6">
    <location>
        <begin position="459"/>
        <end position="517"/>
    </location>
</feature>
<keyword evidence="5" id="KW-0472">Membrane</keyword>